<comment type="caution">
    <text evidence="10">The sequence shown here is derived from an EMBL/GenBank/DDBJ whole genome shotgun (WGS) entry which is preliminary data.</text>
</comment>
<keyword evidence="4 9" id="KW-0732">Signal</keyword>
<dbReference type="Pfam" id="PF07519">
    <property type="entry name" value="Tannase"/>
    <property type="match status" value="1"/>
</dbReference>
<reference evidence="10" key="1">
    <citation type="submission" date="2021-03" db="EMBL/GenBank/DDBJ databases">
        <title>Revisited historic fungal species revealed as producer of novel bioactive compounds through whole genome sequencing and comparative genomics.</title>
        <authorList>
            <person name="Vignolle G.A."/>
            <person name="Hochenegger N."/>
            <person name="Mach R.L."/>
            <person name="Mach-Aigner A.R."/>
            <person name="Javad Rahimi M."/>
            <person name="Salim K.A."/>
            <person name="Chan C.M."/>
            <person name="Lim L.B.L."/>
            <person name="Cai F."/>
            <person name="Druzhinina I.S."/>
            <person name="U'Ren J.M."/>
            <person name="Derntl C."/>
        </authorList>
    </citation>
    <scope>NUCLEOTIDE SEQUENCE</scope>
    <source>
        <strain evidence="10">TUCIM 5799</strain>
    </source>
</reference>
<protein>
    <recommendedName>
        <fullName evidence="8">Carboxylic ester hydrolase</fullName>
        <ecNumber evidence="8">3.1.1.-</ecNumber>
    </recommendedName>
</protein>
<evidence type="ECO:0000256" key="8">
    <source>
        <dbReference type="RuleBase" id="RU361238"/>
    </source>
</evidence>
<evidence type="ECO:0000256" key="9">
    <source>
        <dbReference type="SAM" id="SignalP"/>
    </source>
</evidence>
<evidence type="ECO:0000256" key="4">
    <source>
        <dbReference type="ARBA" id="ARBA00022729"/>
    </source>
</evidence>
<organism evidence="10 11">
    <name type="scientific">Neoarthrinium moseri</name>
    <dbReference type="NCBI Taxonomy" id="1658444"/>
    <lineage>
        <taxon>Eukaryota</taxon>
        <taxon>Fungi</taxon>
        <taxon>Dikarya</taxon>
        <taxon>Ascomycota</taxon>
        <taxon>Pezizomycotina</taxon>
        <taxon>Sordariomycetes</taxon>
        <taxon>Xylariomycetidae</taxon>
        <taxon>Amphisphaeriales</taxon>
        <taxon>Apiosporaceae</taxon>
        <taxon>Neoarthrinium</taxon>
    </lineage>
</organism>
<accession>A0A9P9WHE9</accession>
<evidence type="ECO:0000313" key="10">
    <source>
        <dbReference type="EMBL" id="KAI1863523.1"/>
    </source>
</evidence>
<dbReference type="SUPFAM" id="SSF53474">
    <property type="entry name" value="alpha/beta-Hydrolases"/>
    <property type="match status" value="1"/>
</dbReference>
<evidence type="ECO:0000256" key="7">
    <source>
        <dbReference type="ARBA" id="ARBA00023157"/>
    </source>
</evidence>
<keyword evidence="3" id="KW-0479">Metal-binding</keyword>
<evidence type="ECO:0000256" key="1">
    <source>
        <dbReference type="ARBA" id="ARBA00006249"/>
    </source>
</evidence>
<dbReference type="PANTHER" id="PTHR33938">
    <property type="entry name" value="FERULOYL ESTERASE B-RELATED"/>
    <property type="match status" value="1"/>
</dbReference>
<keyword evidence="6" id="KW-0106">Calcium</keyword>
<evidence type="ECO:0000256" key="6">
    <source>
        <dbReference type="ARBA" id="ARBA00022837"/>
    </source>
</evidence>
<dbReference type="PANTHER" id="PTHR33938:SF8">
    <property type="entry name" value="CARBOXYLIC ESTER HYDROLASE"/>
    <property type="match status" value="1"/>
</dbReference>
<keyword evidence="2" id="KW-0719">Serine esterase</keyword>
<evidence type="ECO:0000256" key="2">
    <source>
        <dbReference type="ARBA" id="ARBA00022487"/>
    </source>
</evidence>
<comment type="similarity">
    <text evidence="1 8">Belongs to the tannase family.</text>
</comment>
<dbReference type="EMBL" id="JAFIMR010000025">
    <property type="protein sequence ID" value="KAI1863523.1"/>
    <property type="molecule type" value="Genomic_DNA"/>
</dbReference>
<dbReference type="AlphaFoldDB" id="A0A9P9WHE9"/>
<dbReference type="InterPro" id="IPR029058">
    <property type="entry name" value="AB_hydrolase_fold"/>
</dbReference>
<evidence type="ECO:0000256" key="3">
    <source>
        <dbReference type="ARBA" id="ARBA00022723"/>
    </source>
</evidence>
<dbReference type="GO" id="GO:0046872">
    <property type="term" value="F:metal ion binding"/>
    <property type="evidence" value="ECO:0007669"/>
    <property type="project" value="UniProtKB-KW"/>
</dbReference>
<feature type="signal peptide" evidence="9">
    <location>
        <begin position="1"/>
        <end position="15"/>
    </location>
</feature>
<keyword evidence="7" id="KW-1015">Disulfide bond</keyword>
<keyword evidence="11" id="KW-1185">Reference proteome</keyword>
<feature type="chain" id="PRO_5040427830" description="Carboxylic ester hydrolase" evidence="9">
    <location>
        <begin position="16"/>
        <end position="485"/>
    </location>
</feature>
<dbReference type="GO" id="GO:0030600">
    <property type="term" value="F:feruloyl esterase activity"/>
    <property type="evidence" value="ECO:0007669"/>
    <property type="project" value="UniProtKB-ARBA"/>
</dbReference>
<proteinExistence type="inferred from homology"/>
<dbReference type="Proteomes" id="UP000829685">
    <property type="component" value="Unassembled WGS sequence"/>
</dbReference>
<keyword evidence="5 8" id="KW-0378">Hydrolase</keyword>
<evidence type="ECO:0000313" key="11">
    <source>
        <dbReference type="Proteomes" id="UP000829685"/>
    </source>
</evidence>
<name>A0A9P9WHE9_9PEZI</name>
<gene>
    <name evidence="10" type="ORF">JX265_008740</name>
</gene>
<evidence type="ECO:0000256" key="5">
    <source>
        <dbReference type="ARBA" id="ARBA00022801"/>
    </source>
</evidence>
<dbReference type="EC" id="3.1.1.-" evidence="8"/>
<sequence length="485" mass="51034">MKHFGILALAGLATAKPLQGRATQPIISCTSLSAPTVDGAVVTSINATQQDAHCAVDVYLTHGTAADNVHILTWLPTEWNGRYEGTGGSGAVAGGSSSSLSNPVAAGYAAGTTNAGLPSSSDGAAWANDTQLRTNFAYLSVHEMTLVGKALTKQYYGQEPVYSYWNGCSTGGRQGNMEVQRYPTDYQGVYAASPAINYDRFQVAQLWPFVVQTVEGEFVPKCVLTALTNAAIAACDGDDGGKDGLISNPNTCNFDAASLVGQASNCSESPTLTARQAKIFKSIAHGPVDTSGNKLFSGIPLGTPLGTLASTSPPSLMTSWVKNFVLREPNFNLSTVTYETFPKIFQQSIDMYHNFSGTSNTDLSSFQSAGGKLLSWHGFSDSIIGGNGSVQYRVDVQNTMGGAAKVDEFFRLFMAPGVDHCSGGYGAVPEDPFNALVAWVENGTAPDTLAAKGSSGFTRNLCRYPLQLKYTGSGDINAAASWTCV</sequence>
<dbReference type="InterPro" id="IPR011118">
    <property type="entry name" value="Tannase/feruloyl_esterase"/>
</dbReference>